<gene>
    <name evidence="2" type="ORF">E6O75_ATG06686</name>
</gene>
<evidence type="ECO:0000313" key="3">
    <source>
        <dbReference type="Proteomes" id="UP000298493"/>
    </source>
</evidence>
<name>A0A4Z1P526_9PEZI</name>
<dbReference type="AlphaFoldDB" id="A0A4Z1P526"/>
<feature type="region of interest" description="Disordered" evidence="1">
    <location>
        <begin position="149"/>
        <end position="216"/>
    </location>
</feature>
<sequence length="1105" mass="122738">MLSTPVQLVALARHHHPQHVIASRNLHERVFLDGEKAKWLCEEDGNTKPGLSAPGSATPSSLLSIISTFLANRPVAAGGSRPRRRICSSLPKDTRIGIRYTALEVMMSPPDFTTMSPPDFTTMSPPDFTTMSPPDFTTVSPPDFTTSMADVDVDFPKPTQGPTRPLPPLPTPSKRVKKLARAEKLQLSPSALAQARNRTPGTPSPLNSNRPVSKQNALEGAQSIMSPTARLAKDYNPETPKQFAMFPLSKEEQKSDNAPIRGFSLQEFLQEDKQKENDELIDNILEKVSTPSIHSPLSPSSARNNSPVTYMRARGKKIKRRLISFGQSKDEEPRPKQKFDPKAVAKITPTNESSPFHRVHSDPHSSVPGLFKDKQAHTVGGPDRLSEDHLSVSDFLELGLPPRPDSPTLGHATVKGGQGDRREPEQQEEDDVFRIRDTSFSNQRAQKRGPLAYKSPAPLRLPQHKQNLNASPSIPTVLVRDDRDDFLASTVAALHSVSTTSPAPSSSTLSESKTPRRCVTTPLSLQRATSTTPISTNRFDPSSTVALLDHSNRNSIASTIGTKRRSLNSIIESRRNSLASIIELKQHPSLSDTNASRRLSNPRVEELKHDSAEMVDEAPQDLRTLSVVEKCLSEVSAETTMSNVPGLGRHLTVKEIRKWSPFSMSHSPQSPPTPSHSRAFLPHSRVVTPQSPLDLVKLDGCSEKAHEFYKQSVAERVPIARQKIIQLKFDHLEFDEDIVQLVRKEPPSLTEEEKLRERKNALAALLGWNDLLGVDWGENDKAKKAECEEICKALKPQMMIEPKNPCAPTFTLDFPTVMEFMSNTAGEQDTICTARTSITETEMSSFDLSRRNSKATSKSETSTSPFFNSMTRSTTAQTSWSEAPMSPPLGMSRSTSSSEFPLLSPVPSFFRPTRPVGHSFSSQLANRRPSDAAATVANPFGSLVHWDRPTETAEEKRKRKIMDMRQKLRNEELEKQGVLLVPDLLQLNGKFKGMERYIAHDLVQRDLRKAYDECDKALVSATNVAREYLDLWNPECTSELAIDAPPFVQPDVSSALSLDCIESVSMAEERARKCAYLTLVGEEGILNFRLVWAQQFLDRCERNGW</sequence>
<comment type="caution">
    <text evidence="2">The sequence shown here is derived from an EMBL/GenBank/DDBJ whole genome shotgun (WGS) entry which is preliminary data.</text>
</comment>
<keyword evidence="3" id="KW-1185">Reference proteome</keyword>
<dbReference type="Proteomes" id="UP000298493">
    <property type="component" value="Unassembled WGS sequence"/>
</dbReference>
<feature type="compositionally biased region" description="Polar residues" evidence="1">
    <location>
        <begin position="865"/>
        <end position="881"/>
    </location>
</feature>
<dbReference type="OrthoDB" id="3932756at2759"/>
<evidence type="ECO:0000313" key="2">
    <source>
        <dbReference type="EMBL" id="TID19348.1"/>
    </source>
</evidence>
<protein>
    <submittedName>
        <fullName evidence="2">Uncharacterized protein</fullName>
    </submittedName>
</protein>
<feature type="compositionally biased region" description="Low complexity" evidence="1">
    <location>
        <begin position="854"/>
        <end position="864"/>
    </location>
</feature>
<feature type="compositionally biased region" description="Polar residues" evidence="1">
    <location>
        <begin position="187"/>
        <end position="216"/>
    </location>
</feature>
<proteinExistence type="predicted"/>
<dbReference type="EMBL" id="SNSC02000012">
    <property type="protein sequence ID" value="TID19348.1"/>
    <property type="molecule type" value="Genomic_DNA"/>
</dbReference>
<reference evidence="2 3" key="1">
    <citation type="submission" date="2019-04" db="EMBL/GenBank/DDBJ databases">
        <title>High contiguity whole genome sequence and gene annotation resource for two Venturia nashicola isolates.</title>
        <authorList>
            <person name="Prokchorchik M."/>
            <person name="Won K."/>
            <person name="Lee Y."/>
            <person name="Choi E.D."/>
            <person name="Segonzac C."/>
            <person name="Sohn K.H."/>
        </authorList>
    </citation>
    <scope>NUCLEOTIDE SEQUENCE [LARGE SCALE GENOMIC DNA]</scope>
    <source>
        <strain evidence="2 3">PRI2</strain>
    </source>
</reference>
<feature type="compositionally biased region" description="Polar residues" evidence="1">
    <location>
        <begin position="521"/>
        <end position="537"/>
    </location>
</feature>
<feature type="compositionally biased region" description="Low complexity" evidence="1">
    <location>
        <begin position="496"/>
        <end position="512"/>
    </location>
</feature>
<feature type="region of interest" description="Disordered" evidence="1">
    <location>
        <begin position="348"/>
        <end position="458"/>
    </location>
</feature>
<feature type="region of interest" description="Disordered" evidence="1">
    <location>
        <begin position="496"/>
        <end position="537"/>
    </location>
</feature>
<organism evidence="2 3">
    <name type="scientific">Venturia nashicola</name>
    <dbReference type="NCBI Taxonomy" id="86259"/>
    <lineage>
        <taxon>Eukaryota</taxon>
        <taxon>Fungi</taxon>
        <taxon>Dikarya</taxon>
        <taxon>Ascomycota</taxon>
        <taxon>Pezizomycotina</taxon>
        <taxon>Dothideomycetes</taxon>
        <taxon>Pleosporomycetidae</taxon>
        <taxon>Venturiales</taxon>
        <taxon>Venturiaceae</taxon>
        <taxon>Venturia</taxon>
    </lineage>
</organism>
<evidence type="ECO:0000256" key="1">
    <source>
        <dbReference type="SAM" id="MobiDB-lite"/>
    </source>
</evidence>
<accession>A0A4Z1P526</accession>
<feature type="region of interest" description="Disordered" evidence="1">
    <location>
        <begin position="842"/>
        <end position="898"/>
    </location>
</feature>